<evidence type="ECO:0000313" key="3">
    <source>
        <dbReference type="Proteomes" id="UP000008065"/>
    </source>
</evidence>
<protein>
    <submittedName>
        <fullName evidence="2">Uncharacterized protein</fullName>
    </submittedName>
</protein>
<dbReference type="EMBL" id="GL891302">
    <property type="protein sequence ID" value="EGO60671.1"/>
    <property type="molecule type" value="Genomic_DNA"/>
</dbReference>
<dbReference type="Proteomes" id="UP000008065">
    <property type="component" value="Unassembled WGS sequence"/>
</dbReference>
<dbReference type="RefSeq" id="XP_009847906.1">
    <property type="nucleotide sequence ID" value="XM_009849604.1"/>
</dbReference>
<dbReference type="VEuPathDB" id="FungiDB:NEUTE1DRAFT_127496"/>
<dbReference type="GeneID" id="20825100"/>
<keyword evidence="3" id="KW-1185">Reference proteome</keyword>
<feature type="region of interest" description="Disordered" evidence="1">
    <location>
        <begin position="13"/>
        <end position="49"/>
    </location>
</feature>
<accession>F8MDN3</accession>
<dbReference type="KEGG" id="nte:NEUTE1DRAFT127496"/>
<evidence type="ECO:0000256" key="1">
    <source>
        <dbReference type="SAM" id="MobiDB-lite"/>
    </source>
</evidence>
<reference evidence="3" key="1">
    <citation type="journal article" date="2011" name="Genetics">
        <title>Massive changes in genome architecture accompany the transition to self-fertility in the filamentous fungus Neurospora tetrasperma.</title>
        <authorList>
            <person name="Ellison C.E."/>
            <person name="Stajich J.E."/>
            <person name="Jacobson D.J."/>
            <person name="Natvig D.O."/>
            <person name="Lapidus A."/>
            <person name="Foster B."/>
            <person name="Aerts A."/>
            <person name="Riley R."/>
            <person name="Lindquist E.A."/>
            <person name="Grigoriev I.V."/>
            <person name="Taylor J.W."/>
        </authorList>
    </citation>
    <scope>NUCLEOTIDE SEQUENCE [LARGE SCALE GENOMIC DNA]</scope>
    <source>
        <strain evidence="3">FGSC 2508 / P0657</strain>
    </source>
</reference>
<dbReference type="HOGENOM" id="CLU_1907248_0_0_1"/>
<evidence type="ECO:0000313" key="2">
    <source>
        <dbReference type="EMBL" id="EGO60671.1"/>
    </source>
</evidence>
<feature type="compositionally biased region" description="Polar residues" evidence="1">
    <location>
        <begin position="26"/>
        <end position="37"/>
    </location>
</feature>
<organism evidence="2 3">
    <name type="scientific">Neurospora tetrasperma (strain FGSC 2508 / ATCC MYA-4615 / P0657)</name>
    <dbReference type="NCBI Taxonomy" id="510951"/>
    <lineage>
        <taxon>Eukaryota</taxon>
        <taxon>Fungi</taxon>
        <taxon>Dikarya</taxon>
        <taxon>Ascomycota</taxon>
        <taxon>Pezizomycotina</taxon>
        <taxon>Sordariomycetes</taxon>
        <taxon>Sordariomycetidae</taxon>
        <taxon>Sordariales</taxon>
        <taxon>Sordariaceae</taxon>
        <taxon>Neurospora</taxon>
    </lineage>
</organism>
<proteinExistence type="predicted"/>
<name>F8MDN3_NEUT8</name>
<gene>
    <name evidence="2" type="ORF">NEUTE1DRAFT_127496</name>
</gene>
<sequence length="133" mass="14576">MCQVGGSRSIAIERESGTGHLEGPVDNSNTHLPTLHNNGREPAPSPNLPSLRARHLAILSNDNWLTFEYLTRCSTASTHKFTAAHFGKSESNFQVRPFGKVRTCVERGRRSTPYTTSVQTAPEASIHLLPQPA</sequence>
<dbReference type="AlphaFoldDB" id="F8MDN3"/>